<dbReference type="STRING" id="556484.B7S3L2"/>
<feature type="chain" id="PRO_5002860780" description="subtilisin" evidence="10">
    <location>
        <begin position="22"/>
        <end position="526"/>
    </location>
</feature>
<evidence type="ECO:0000256" key="4">
    <source>
        <dbReference type="ARBA" id="ARBA00022825"/>
    </source>
</evidence>
<dbReference type="PROSITE" id="PS51892">
    <property type="entry name" value="SUBTILASE"/>
    <property type="match status" value="1"/>
</dbReference>
<dbReference type="CDD" id="cd04077">
    <property type="entry name" value="Peptidases_S8_PCSK9_ProteinaseK_like"/>
    <property type="match status" value="1"/>
</dbReference>
<dbReference type="SUPFAM" id="SSF52743">
    <property type="entry name" value="Subtilisin-like"/>
    <property type="match status" value="1"/>
</dbReference>
<dbReference type="GO" id="GO:0005615">
    <property type="term" value="C:extracellular space"/>
    <property type="evidence" value="ECO:0007669"/>
    <property type="project" value="TreeGrafter"/>
</dbReference>
<dbReference type="InterPro" id="IPR015500">
    <property type="entry name" value="Peptidase_S8_subtilisin-rel"/>
</dbReference>
<feature type="region of interest" description="Disordered" evidence="9">
    <location>
        <begin position="413"/>
        <end position="526"/>
    </location>
</feature>
<keyword evidence="2 7" id="KW-0645">Protease</keyword>
<evidence type="ECO:0000259" key="11">
    <source>
        <dbReference type="Pfam" id="PF00082"/>
    </source>
</evidence>
<keyword evidence="3 7" id="KW-0378">Hydrolase</keyword>
<dbReference type="GO" id="GO:0004252">
    <property type="term" value="F:serine-type endopeptidase activity"/>
    <property type="evidence" value="ECO:0007669"/>
    <property type="project" value="UniProtKB-UniRule"/>
</dbReference>
<dbReference type="RefSeq" id="XP_002176149.1">
    <property type="nucleotide sequence ID" value="XM_002176113.1"/>
</dbReference>
<evidence type="ECO:0000313" key="12">
    <source>
        <dbReference type="EMBL" id="EEC42856.1"/>
    </source>
</evidence>
<dbReference type="PaxDb" id="2850-Phatrdraft1558"/>
<dbReference type="InterPro" id="IPR022398">
    <property type="entry name" value="Peptidase_S8_His-AS"/>
</dbReference>
<sequence length="526" mass="54546">MTLSQSFALLVAANFVGVAFAQQLSEHRKLNRIVGGQAIPGQYIVQLDKRIPDSKGFATKVLKRALKSKVINTYDYAFKGFAVANLPDTVLSVLLNLNEVRDISEDGVVTIDAIQSKPVWGLDHIDGVDDDMYEYAYTGLGVDAYIIDTGILASHADLEGRVASCISFTGEACGFDLHGHGTHVAGTVGSKTYGVAKQVSLHDVKVLNVNGTGSYANVIAAVDHVTKIKQENSTRKIVMNLSLGGGISTALNTAINSAVDQGIAVAVAAGNNNQDACNYSPASASKALTVGAMTITNARSSFSNWGSCVDIFAPGSSIVSLSSTGGTSTKAGTSMASPHVAGVAALYLEAGRPVSKIVADAATDRLSDLSSSSNSLVSTALLGESIPPVIAPTQQPTLGPAKESISLTKGPALVPTSVPVSPPSKAPVRPPTKAPVRPPSKAPVRPPTKAPVKPPVRAPVKPPVRAPIKPPVKPPVRAPVKPPVRAPVEPPVRAPVRAPVKPPVRAPIKPPVRAPVKPPVRAPVKN</sequence>
<feature type="active site" description="Charge relay system" evidence="7">
    <location>
        <position position="180"/>
    </location>
</feature>
<dbReference type="OrthoDB" id="47834at2759"/>
<evidence type="ECO:0000256" key="6">
    <source>
        <dbReference type="ARBA" id="ARBA00023619"/>
    </source>
</evidence>
<dbReference type="Gene3D" id="3.30.70.80">
    <property type="entry name" value="Peptidase S8 propeptide/proteinase inhibitor I9"/>
    <property type="match status" value="1"/>
</dbReference>
<dbReference type="PRINTS" id="PR00723">
    <property type="entry name" value="SUBTILISIN"/>
</dbReference>
<feature type="compositionally biased region" description="Pro residues" evidence="9">
    <location>
        <begin position="420"/>
        <end position="493"/>
    </location>
</feature>
<dbReference type="GO" id="GO:0006508">
    <property type="term" value="P:proteolysis"/>
    <property type="evidence" value="ECO:0007669"/>
    <property type="project" value="UniProtKB-KW"/>
</dbReference>
<evidence type="ECO:0000256" key="1">
    <source>
        <dbReference type="ARBA" id="ARBA00011073"/>
    </source>
</evidence>
<dbReference type="EC" id="3.4.21.62" evidence="6"/>
<dbReference type="InterPro" id="IPR036852">
    <property type="entry name" value="Peptidase_S8/S53_dom_sf"/>
</dbReference>
<keyword evidence="13" id="KW-1185">Reference proteome</keyword>
<dbReference type="InterPro" id="IPR037045">
    <property type="entry name" value="S8pro/Inhibitor_I9_sf"/>
</dbReference>
<dbReference type="SUPFAM" id="SSF54897">
    <property type="entry name" value="Protease propeptides/inhibitors"/>
    <property type="match status" value="1"/>
</dbReference>
<feature type="active site" description="Charge relay system" evidence="7">
    <location>
        <position position="148"/>
    </location>
</feature>
<dbReference type="Proteomes" id="UP000000759">
    <property type="component" value="Unassembled WGS sequence"/>
</dbReference>
<evidence type="ECO:0000313" key="13">
    <source>
        <dbReference type="Proteomes" id="UP000000759"/>
    </source>
</evidence>
<feature type="domain" description="Peptidase S8/S53" evidence="11">
    <location>
        <begin position="146"/>
        <end position="350"/>
    </location>
</feature>
<dbReference type="PANTHER" id="PTHR43806:SF11">
    <property type="entry name" value="CEREVISIN-RELATED"/>
    <property type="match status" value="1"/>
</dbReference>
<dbReference type="InterPro" id="IPR000209">
    <property type="entry name" value="Peptidase_S8/S53_dom"/>
</dbReference>
<proteinExistence type="inferred from homology"/>
<dbReference type="Gene3D" id="3.40.50.200">
    <property type="entry name" value="Peptidase S8/S53 domain"/>
    <property type="match status" value="1"/>
</dbReference>
<evidence type="ECO:0000256" key="5">
    <source>
        <dbReference type="ARBA" id="ARBA00023529"/>
    </source>
</evidence>
<dbReference type="KEGG" id="pti:PHATRDRAFT_bd1558"/>
<dbReference type="MEROPS" id="S08.050"/>
<dbReference type="InterPro" id="IPR050131">
    <property type="entry name" value="Peptidase_S8_subtilisin-like"/>
</dbReference>
<dbReference type="PROSITE" id="PS00138">
    <property type="entry name" value="SUBTILASE_SER"/>
    <property type="match status" value="1"/>
</dbReference>
<evidence type="ECO:0000256" key="10">
    <source>
        <dbReference type="SAM" id="SignalP"/>
    </source>
</evidence>
<dbReference type="Pfam" id="PF00082">
    <property type="entry name" value="Peptidase_S8"/>
    <property type="match status" value="1"/>
</dbReference>
<dbReference type="GeneID" id="7204906"/>
<protein>
    <recommendedName>
        <fullName evidence="6">subtilisin</fullName>
        <ecNumber evidence="6">3.4.21.62</ecNumber>
    </recommendedName>
</protein>
<evidence type="ECO:0000256" key="7">
    <source>
        <dbReference type="PROSITE-ProRule" id="PRU01240"/>
    </source>
</evidence>
<dbReference type="HOGENOM" id="CLU_011263_1_7_1"/>
<evidence type="ECO:0000256" key="2">
    <source>
        <dbReference type="ARBA" id="ARBA00022670"/>
    </source>
</evidence>
<feature type="signal peptide" evidence="10">
    <location>
        <begin position="1"/>
        <end position="21"/>
    </location>
</feature>
<dbReference type="FunFam" id="3.40.50.200:FF:000014">
    <property type="entry name" value="Proteinase K"/>
    <property type="match status" value="1"/>
</dbReference>
<dbReference type="eggNOG" id="KOG1153">
    <property type="taxonomic scope" value="Eukaryota"/>
</dbReference>
<reference evidence="12 13" key="1">
    <citation type="journal article" date="2008" name="Nature">
        <title>The Phaeodactylum genome reveals the evolutionary history of diatom genomes.</title>
        <authorList>
            <person name="Bowler C."/>
            <person name="Allen A.E."/>
            <person name="Badger J.H."/>
            <person name="Grimwood J."/>
            <person name="Jabbari K."/>
            <person name="Kuo A."/>
            <person name="Maheswari U."/>
            <person name="Martens C."/>
            <person name="Maumus F."/>
            <person name="Otillar R.P."/>
            <person name="Rayko E."/>
            <person name="Salamov A."/>
            <person name="Vandepoele K."/>
            <person name="Beszteri B."/>
            <person name="Gruber A."/>
            <person name="Heijde M."/>
            <person name="Katinka M."/>
            <person name="Mock T."/>
            <person name="Valentin K."/>
            <person name="Verret F."/>
            <person name="Berges J.A."/>
            <person name="Brownlee C."/>
            <person name="Cadoret J.P."/>
            <person name="Chiovitti A."/>
            <person name="Choi C.J."/>
            <person name="Coesel S."/>
            <person name="De Martino A."/>
            <person name="Detter J.C."/>
            <person name="Durkin C."/>
            <person name="Falciatore A."/>
            <person name="Fournet J."/>
            <person name="Haruta M."/>
            <person name="Huysman M.J."/>
            <person name="Jenkins B.D."/>
            <person name="Jiroutova K."/>
            <person name="Jorgensen R.E."/>
            <person name="Joubert Y."/>
            <person name="Kaplan A."/>
            <person name="Kroger N."/>
            <person name="Kroth P.G."/>
            <person name="La Roche J."/>
            <person name="Lindquist E."/>
            <person name="Lommer M."/>
            <person name="Martin-Jezequel V."/>
            <person name="Lopez P.J."/>
            <person name="Lucas S."/>
            <person name="Mangogna M."/>
            <person name="McGinnis K."/>
            <person name="Medlin L.K."/>
            <person name="Montsant A."/>
            <person name="Oudot-Le Secq M.P."/>
            <person name="Napoli C."/>
            <person name="Obornik M."/>
            <person name="Parker M.S."/>
            <person name="Petit J.L."/>
            <person name="Porcel B.M."/>
            <person name="Poulsen N."/>
            <person name="Robison M."/>
            <person name="Rychlewski L."/>
            <person name="Rynearson T.A."/>
            <person name="Schmutz J."/>
            <person name="Shapiro H."/>
            <person name="Siaut M."/>
            <person name="Stanley M."/>
            <person name="Sussman M.R."/>
            <person name="Taylor A.R."/>
            <person name="Vardi A."/>
            <person name="von Dassow P."/>
            <person name="Vyverman W."/>
            <person name="Willis A."/>
            <person name="Wyrwicz L.S."/>
            <person name="Rokhsar D.S."/>
            <person name="Weissenbach J."/>
            <person name="Armbrust E.V."/>
            <person name="Green B.R."/>
            <person name="Van de Peer Y."/>
            <person name="Grigoriev I.V."/>
        </authorList>
    </citation>
    <scope>NUCLEOTIDE SEQUENCE [LARGE SCALE GENOMIC DNA]</scope>
    <source>
        <strain evidence="12 13">CCAP 1055/1</strain>
    </source>
</reference>
<dbReference type="AlphaFoldDB" id="B7S3L2"/>
<dbReference type="InterPro" id="IPR034193">
    <property type="entry name" value="PCSK9_ProteinaseK-like"/>
</dbReference>
<keyword evidence="10" id="KW-0732">Signal</keyword>
<dbReference type="PROSITE" id="PS00136">
    <property type="entry name" value="SUBTILASE_ASP"/>
    <property type="match status" value="1"/>
</dbReference>
<organism evidence="12 13">
    <name type="scientific">Phaeodactylum tricornutum (strain CCAP 1055/1)</name>
    <dbReference type="NCBI Taxonomy" id="556484"/>
    <lineage>
        <taxon>Eukaryota</taxon>
        <taxon>Sar</taxon>
        <taxon>Stramenopiles</taxon>
        <taxon>Ochrophyta</taxon>
        <taxon>Bacillariophyta</taxon>
        <taxon>Bacillariophyceae</taxon>
        <taxon>Bacillariophycidae</taxon>
        <taxon>Naviculales</taxon>
        <taxon>Phaeodactylaceae</taxon>
        <taxon>Phaeodactylum</taxon>
    </lineage>
</organism>
<keyword evidence="4 7" id="KW-0720">Serine protease</keyword>
<dbReference type="PANTHER" id="PTHR43806">
    <property type="entry name" value="PEPTIDASE S8"/>
    <property type="match status" value="1"/>
</dbReference>
<feature type="active site" description="Charge relay system" evidence="7">
    <location>
        <position position="334"/>
    </location>
</feature>
<dbReference type="InParanoid" id="B7S3L2"/>
<feature type="compositionally biased region" description="Pro residues" evidence="9">
    <location>
        <begin position="500"/>
        <end position="526"/>
    </location>
</feature>
<comment type="catalytic activity">
    <reaction evidence="5">
        <text>Hydrolysis of proteins with broad specificity for peptide bonds, and a preference for a large uncharged residue in P1. Hydrolyzes peptide amides.</text>
        <dbReference type="EC" id="3.4.21.62"/>
    </reaction>
</comment>
<evidence type="ECO:0000256" key="3">
    <source>
        <dbReference type="ARBA" id="ARBA00022801"/>
    </source>
</evidence>
<name>B7S3L2_PHATC</name>
<dbReference type="EMBL" id="DS999260">
    <property type="protein sequence ID" value="EEC42856.1"/>
    <property type="molecule type" value="Genomic_DNA"/>
</dbReference>
<gene>
    <name evidence="12" type="ORF">PHATRDRAFT_bd1558</name>
</gene>
<comment type="similarity">
    <text evidence="1 7 8">Belongs to the peptidase S8 family.</text>
</comment>
<reference evidence="13" key="2">
    <citation type="submission" date="2008-08" db="EMBL/GenBank/DDBJ databases">
        <authorList>
            <consortium name="Diatom Consortium"/>
            <person name="Grigoriev I."/>
            <person name="Grimwood J."/>
            <person name="Kuo A."/>
            <person name="Otillar R.P."/>
            <person name="Salamov A."/>
            <person name="Detter J.C."/>
            <person name="Lindquist E."/>
            <person name="Shapiro H."/>
            <person name="Lucas S."/>
            <person name="Glavina del Rio T."/>
            <person name="Pitluck S."/>
            <person name="Rokhsar D."/>
            <person name="Bowler C."/>
        </authorList>
    </citation>
    <scope>GENOME REANNOTATION</scope>
    <source>
        <strain evidence="13">CCAP 1055/1</strain>
    </source>
</reference>
<dbReference type="PROSITE" id="PS00137">
    <property type="entry name" value="SUBTILASE_HIS"/>
    <property type="match status" value="1"/>
</dbReference>
<evidence type="ECO:0000256" key="8">
    <source>
        <dbReference type="RuleBase" id="RU003355"/>
    </source>
</evidence>
<accession>B7S3L2</accession>
<dbReference type="InterPro" id="IPR023827">
    <property type="entry name" value="Peptidase_S8_Asp-AS"/>
</dbReference>
<evidence type="ECO:0000256" key="9">
    <source>
        <dbReference type="SAM" id="MobiDB-lite"/>
    </source>
</evidence>
<dbReference type="InterPro" id="IPR023828">
    <property type="entry name" value="Peptidase_S8_Ser-AS"/>
</dbReference>